<dbReference type="PANTHER" id="PTHR43335:SF2">
    <property type="entry name" value="ABC TRANSPORTER, ATP-BINDING PROTEIN"/>
    <property type="match status" value="1"/>
</dbReference>
<feature type="domain" description="ABC transporter" evidence="5">
    <location>
        <begin position="3"/>
        <end position="231"/>
    </location>
</feature>
<evidence type="ECO:0000256" key="4">
    <source>
        <dbReference type="ARBA" id="ARBA00022840"/>
    </source>
</evidence>
<keyword evidence="4 6" id="KW-0067">ATP-binding</keyword>
<protein>
    <submittedName>
        <fullName evidence="6">ABC transporter ATP-binding protein</fullName>
    </submittedName>
</protein>
<evidence type="ECO:0000256" key="1">
    <source>
        <dbReference type="ARBA" id="ARBA00005417"/>
    </source>
</evidence>
<evidence type="ECO:0000256" key="2">
    <source>
        <dbReference type="ARBA" id="ARBA00022448"/>
    </source>
</evidence>
<evidence type="ECO:0000313" key="7">
    <source>
        <dbReference type="Proteomes" id="UP000823902"/>
    </source>
</evidence>
<comment type="caution">
    <text evidence="6">The sequence shown here is derived from an EMBL/GenBank/DDBJ whole genome shotgun (WGS) entry which is preliminary data.</text>
</comment>
<dbReference type="CDD" id="cd03264">
    <property type="entry name" value="ABC_drug_resistance_like"/>
    <property type="match status" value="1"/>
</dbReference>
<dbReference type="PROSITE" id="PS00211">
    <property type="entry name" value="ABC_TRANSPORTER_1"/>
    <property type="match status" value="1"/>
</dbReference>
<dbReference type="EMBL" id="DWVY01000004">
    <property type="protein sequence ID" value="HJC73552.1"/>
    <property type="molecule type" value="Genomic_DNA"/>
</dbReference>
<dbReference type="GO" id="GO:0016887">
    <property type="term" value="F:ATP hydrolysis activity"/>
    <property type="evidence" value="ECO:0007669"/>
    <property type="project" value="InterPro"/>
</dbReference>
<dbReference type="Proteomes" id="UP000823902">
    <property type="component" value="Unassembled WGS sequence"/>
</dbReference>
<dbReference type="InterPro" id="IPR017871">
    <property type="entry name" value="ABC_transporter-like_CS"/>
</dbReference>
<dbReference type="SUPFAM" id="SSF52540">
    <property type="entry name" value="P-loop containing nucleoside triphosphate hydrolases"/>
    <property type="match status" value="1"/>
</dbReference>
<dbReference type="Pfam" id="PF00005">
    <property type="entry name" value="ABC_tran"/>
    <property type="match status" value="1"/>
</dbReference>
<dbReference type="InterPro" id="IPR003439">
    <property type="entry name" value="ABC_transporter-like_ATP-bd"/>
</dbReference>
<dbReference type="PROSITE" id="PS50893">
    <property type="entry name" value="ABC_TRANSPORTER_2"/>
    <property type="match status" value="1"/>
</dbReference>
<accession>A0A9D2Q624</accession>
<proteinExistence type="inferred from homology"/>
<dbReference type="SMART" id="SM00382">
    <property type="entry name" value="AAA"/>
    <property type="match status" value="1"/>
</dbReference>
<gene>
    <name evidence="6" type="ORF">H9697_01155</name>
</gene>
<reference evidence="6" key="2">
    <citation type="submission" date="2021-04" db="EMBL/GenBank/DDBJ databases">
        <authorList>
            <person name="Gilroy R."/>
        </authorList>
    </citation>
    <scope>NUCLEOTIDE SEQUENCE</scope>
    <source>
        <strain evidence="6">CHK196-7946</strain>
    </source>
</reference>
<evidence type="ECO:0000259" key="5">
    <source>
        <dbReference type="PROSITE" id="PS50893"/>
    </source>
</evidence>
<dbReference type="PANTHER" id="PTHR43335">
    <property type="entry name" value="ABC TRANSPORTER, ATP-BINDING PROTEIN"/>
    <property type="match status" value="1"/>
</dbReference>
<dbReference type="GO" id="GO:0005524">
    <property type="term" value="F:ATP binding"/>
    <property type="evidence" value="ECO:0007669"/>
    <property type="project" value="UniProtKB-KW"/>
</dbReference>
<keyword evidence="3" id="KW-0547">Nucleotide-binding</keyword>
<evidence type="ECO:0000256" key="3">
    <source>
        <dbReference type="ARBA" id="ARBA00022741"/>
    </source>
</evidence>
<reference evidence="6" key="1">
    <citation type="journal article" date="2021" name="PeerJ">
        <title>Extensive microbial diversity within the chicken gut microbiome revealed by metagenomics and culture.</title>
        <authorList>
            <person name="Gilroy R."/>
            <person name="Ravi A."/>
            <person name="Getino M."/>
            <person name="Pursley I."/>
            <person name="Horton D.L."/>
            <person name="Alikhan N.F."/>
            <person name="Baker D."/>
            <person name="Gharbi K."/>
            <person name="Hall N."/>
            <person name="Watson M."/>
            <person name="Adriaenssens E.M."/>
            <person name="Foster-Nyarko E."/>
            <person name="Jarju S."/>
            <person name="Secka A."/>
            <person name="Antonio M."/>
            <person name="Oren A."/>
            <person name="Chaudhuri R.R."/>
            <person name="La Ragione R."/>
            <person name="Hildebrand F."/>
            <person name="Pallen M.J."/>
        </authorList>
    </citation>
    <scope>NUCLEOTIDE SEQUENCE</scope>
    <source>
        <strain evidence="6">CHK196-7946</strain>
    </source>
</reference>
<sequence length="309" mass="34933">MRLTLERLSKQFKNRIAVDNVNAELREGIYGFLGANGAGKTTLMQMICGIVAPTRGEVKVDGRNNVEMGMEFRDMLGYLPQEFGYTPGFTAKDFMLYIASLKGIPPRRAKRKSEELLELVNLKEDMNRKIRTFSGGMKRRLGIAQALLNDPKILIMDEPTAGLDPKERAYFRNVIAEMAQDKIIIISTHIVSDIEYISDQVLIMKKGRFLLQGTAEELVAEVNGMVWSCRVPAGDWLSFENGHTVANSRNLGNVVEARVISPFAPCADCERTEPTLEDLYLKCFADEQDLKDWDSWDKRGRKGRRGMML</sequence>
<evidence type="ECO:0000313" key="6">
    <source>
        <dbReference type="EMBL" id="HJC73552.1"/>
    </source>
</evidence>
<dbReference type="InterPro" id="IPR003593">
    <property type="entry name" value="AAA+_ATPase"/>
</dbReference>
<name>A0A9D2Q624_9FIRM</name>
<comment type="similarity">
    <text evidence="1">Belongs to the ABC transporter superfamily.</text>
</comment>
<keyword evidence="2" id="KW-0813">Transport</keyword>
<dbReference type="InterPro" id="IPR027417">
    <property type="entry name" value="P-loop_NTPase"/>
</dbReference>
<dbReference type="AlphaFoldDB" id="A0A9D2Q624"/>
<organism evidence="6 7">
    <name type="scientific">Candidatus Mediterraneibacter faecavium</name>
    <dbReference type="NCBI Taxonomy" id="2838668"/>
    <lineage>
        <taxon>Bacteria</taxon>
        <taxon>Bacillati</taxon>
        <taxon>Bacillota</taxon>
        <taxon>Clostridia</taxon>
        <taxon>Lachnospirales</taxon>
        <taxon>Lachnospiraceae</taxon>
        <taxon>Mediterraneibacter</taxon>
    </lineage>
</organism>
<dbReference type="Gene3D" id="3.40.50.300">
    <property type="entry name" value="P-loop containing nucleotide triphosphate hydrolases"/>
    <property type="match status" value="1"/>
</dbReference>